<accession>A0A3Q7ESW7</accession>
<evidence type="ECO:0000313" key="2">
    <source>
        <dbReference type="EnsemblPlants" id="Solyc01g106173.1.1"/>
    </source>
</evidence>
<dbReference type="Gramene" id="Solyc01g106173.1.1">
    <property type="protein sequence ID" value="Solyc01g106173.1.1"/>
    <property type="gene ID" value="Solyc01g106173.1"/>
</dbReference>
<organism evidence="2">
    <name type="scientific">Solanum lycopersicum</name>
    <name type="common">Tomato</name>
    <name type="synonym">Lycopersicon esculentum</name>
    <dbReference type="NCBI Taxonomy" id="4081"/>
    <lineage>
        <taxon>Eukaryota</taxon>
        <taxon>Viridiplantae</taxon>
        <taxon>Streptophyta</taxon>
        <taxon>Embryophyta</taxon>
        <taxon>Tracheophyta</taxon>
        <taxon>Spermatophyta</taxon>
        <taxon>Magnoliopsida</taxon>
        <taxon>eudicotyledons</taxon>
        <taxon>Gunneridae</taxon>
        <taxon>Pentapetalae</taxon>
        <taxon>asterids</taxon>
        <taxon>lamiids</taxon>
        <taxon>Solanales</taxon>
        <taxon>Solanaceae</taxon>
        <taxon>Solanoideae</taxon>
        <taxon>Solaneae</taxon>
        <taxon>Solanum</taxon>
        <taxon>Solanum subgen. Lycopersicon</taxon>
    </lineage>
</organism>
<reference evidence="2" key="2">
    <citation type="submission" date="2019-01" db="UniProtKB">
        <authorList>
            <consortium name="EnsemblPlants"/>
        </authorList>
    </citation>
    <scope>IDENTIFICATION</scope>
    <source>
        <strain evidence="2">cv. Heinz 1706</strain>
    </source>
</reference>
<name>A0A3Q7ESW7_SOLLC</name>
<evidence type="ECO:0000313" key="3">
    <source>
        <dbReference type="Proteomes" id="UP000004994"/>
    </source>
</evidence>
<protein>
    <submittedName>
        <fullName evidence="2">Uncharacterized protein</fullName>
    </submittedName>
</protein>
<feature type="region of interest" description="Disordered" evidence="1">
    <location>
        <begin position="43"/>
        <end position="69"/>
    </location>
</feature>
<proteinExistence type="predicted"/>
<dbReference type="AlphaFoldDB" id="A0A3Q7ESW7"/>
<keyword evidence="3" id="KW-1185">Reference proteome</keyword>
<evidence type="ECO:0000256" key="1">
    <source>
        <dbReference type="SAM" id="MobiDB-lite"/>
    </source>
</evidence>
<sequence>MEILAKGSNKFEAAAALLARKSQPAPLSRMTLPYFAPLDSNPDLNFGGKQNPNKDAANSCCYKVQSSRA</sequence>
<dbReference type="EnsemblPlants" id="Solyc01g106173.1.1">
    <property type="protein sequence ID" value="Solyc01g106173.1.1"/>
    <property type="gene ID" value="Solyc01g106173.1"/>
</dbReference>
<dbReference type="Proteomes" id="UP000004994">
    <property type="component" value="Chromosome 1"/>
</dbReference>
<dbReference type="InParanoid" id="A0A3Q7ESW7"/>
<reference evidence="2" key="1">
    <citation type="journal article" date="2012" name="Nature">
        <title>The tomato genome sequence provides insights into fleshy fruit evolution.</title>
        <authorList>
            <consortium name="Tomato Genome Consortium"/>
        </authorList>
    </citation>
    <scope>NUCLEOTIDE SEQUENCE [LARGE SCALE GENOMIC DNA]</scope>
    <source>
        <strain evidence="2">cv. Heinz 1706</strain>
    </source>
</reference>